<organism evidence="2 3">
    <name type="scientific">Sphingomonas naasensis</name>
    <dbReference type="NCBI Taxonomy" id="1344951"/>
    <lineage>
        <taxon>Bacteria</taxon>
        <taxon>Pseudomonadati</taxon>
        <taxon>Pseudomonadota</taxon>
        <taxon>Alphaproteobacteria</taxon>
        <taxon>Sphingomonadales</taxon>
        <taxon>Sphingomonadaceae</taxon>
        <taxon>Sphingomonas</taxon>
    </lineage>
</organism>
<dbReference type="Pfam" id="PF19480">
    <property type="entry name" value="DUF6016"/>
    <property type="match status" value="1"/>
</dbReference>
<protein>
    <submittedName>
        <fullName evidence="2">Cupin fold metalloprotein, WbuC family</fullName>
    </submittedName>
</protein>
<dbReference type="InterPro" id="IPR027565">
    <property type="entry name" value="Cupin_WbuC"/>
</dbReference>
<dbReference type="NCBIfam" id="TIGR04366">
    <property type="entry name" value="cupin_WbuC"/>
    <property type="match status" value="1"/>
</dbReference>
<gene>
    <name evidence="2" type="ORF">E5A74_04910</name>
</gene>
<comment type="caution">
    <text evidence="2">The sequence shown here is derived from an EMBL/GenBank/DDBJ whole genome shotgun (WGS) entry which is preliminary data.</text>
</comment>
<evidence type="ECO:0000259" key="1">
    <source>
        <dbReference type="Pfam" id="PF19480"/>
    </source>
</evidence>
<accession>A0A4S1WSV0</accession>
<dbReference type="RefSeq" id="WP_135983101.1">
    <property type="nucleotide sequence ID" value="NZ_JAASQM010000001.1"/>
</dbReference>
<feature type="domain" description="Cupin fold metalloprotein WbuC cupin" evidence="1">
    <location>
        <begin position="5"/>
        <end position="82"/>
    </location>
</feature>
<dbReference type="SUPFAM" id="SSF51182">
    <property type="entry name" value="RmlC-like cupins"/>
    <property type="match status" value="1"/>
</dbReference>
<dbReference type="CDD" id="cd07005">
    <property type="entry name" value="cupin_WbuC-like"/>
    <property type="match status" value="1"/>
</dbReference>
<keyword evidence="3" id="KW-1185">Reference proteome</keyword>
<dbReference type="EMBL" id="SRXU01000001">
    <property type="protein sequence ID" value="TGX46489.1"/>
    <property type="molecule type" value="Genomic_DNA"/>
</dbReference>
<dbReference type="OrthoDB" id="981227at2"/>
<dbReference type="Proteomes" id="UP000309848">
    <property type="component" value="Unassembled WGS sequence"/>
</dbReference>
<reference evidence="2 3" key="1">
    <citation type="submission" date="2019-04" db="EMBL/GenBank/DDBJ databases">
        <title>Sphingomonas psychrotolerans sp. nov., isolated from soil in the Tianshan Mountains, Xinjiang, China.</title>
        <authorList>
            <person name="Luo Y."/>
            <person name="Sheng H."/>
        </authorList>
    </citation>
    <scope>NUCLEOTIDE SEQUENCE [LARGE SCALE GENOMIC DNA]</scope>
    <source>
        <strain evidence="2 3">KIS18-15</strain>
    </source>
</reference>
<evidence type="ECO:0000313" key="2">
    <source>
        <dbReference type="EMBL" id="TGX46489.1"/>
    </source>
</evidence>
<evidence type="ECO:0000313" key="3">
    <source>
        <dbReference type="Proteomes" id="UP000309848"/>
    </source>
</evidence>
<sequence length="159" mass="17329">MIPAITTELLDSLLEQARQSPRLRQHHNLHASYADPCQRLLNVILAQSYIRPHRHRQDPKAETLFALSGVFKVLTFDSQGTPASVTLIGPAGTEKAVGTCAIEVAPDEWHTAIALTESAVLLEMKAGPFNPDAPKEAAPWAPAEGSPEAQSYLDMLRLL</sequence>
<name>A0A4S1WSV0_9SPHN</name>
<proteinExistence type="predicted"/>
<dbReference type="InterPro" id="IPR011051">
    <property type="entry name" value="RmlC_Cupin_sf"/>
</dbReference>
<dbReference type="AlphaFoldDB" id="A0A4S1WSV0"/>
<dbReference type="InterPro" id="IPR046058">
    <property type="entry name" value="WbuC_cupin"/>
</dbReference>